<sequence length="337" mass="40351">MSSRFWADLSNDYEKRFETEIGYDVIIYAGEESDIKEIQIFYVLDQNIFVQPFLMIGLKKKMEVYFKKPNISSHLFNIILRILIEYHNEFLHKNPIGILDTIYQHETFTELWKFCLEKICEKPQILFNSDKFINLKAPLLELLLKRDDLNLSEIETWESLLKWCFSQQKIVNNPAKWNEDDIIKLEGALYRFITLIRFYDIKPADFFYKFPINMKPKTNLAPSRRPKIDSTLVESDYFSFFASWIDKKDSLYFNKKHIPYEFKLLYRSNWNDFDASSFHNNCDNKGATWVVYSAVAPLDKMHWTYGNNETTSNSYSDINIPRYFNVEDYEVLQIIKR</sequence>
<evidence type="ECO:0000313" key="3">
    <source>
        <dbReference type="Proteomes" id="UP000265703"/>
    </source>
</evidence>
<organism evidence="2 3">
    <name type="scientific">Glomus cerebriforme</name>
    <dbReference type="NCBI Taxonomy" id="658196"/>
    <lineage>
        <taxon>Eukaryota</taxon>
        <taxon>Fungi</taxon>
        <taxon>Fungi incertae sedis</taxon>
        <taxon>Mucoromycota</taxon>
        <taxon>Glomeromycotina</taxon>
        <taxon>Glomeromycetes</taxon>
        <taxon>Glomerales</taxon>
        <taxon>Glomeraceae</taxon>
        <taxon>Glomus</taxon>
    </lineage>
</organism>
<proteinExistence type="predicted"/>
<gene>
    <name evidence="2" type="ORF">C1645_862820</name>
</gene>
<evidence type="ECO:0000259" key="1">
    <source>
        <dbReference type="Pfam" id="PF07707"/>
    </source>
</evidence>
<feature type="domain" description="BACK" evidence="1">
    <location>
        <begin position="107"/>
        <end position="169"/>
    </location>
</feature>
<dbReference type="Gene3D" id="1.25.40.420">
    <property type="match status" value="1"/>
</dbReference>
<keyword evidence="3" id="KW-1185">Reference proteome</keyword>
<accession>A0A397S7J5</accession>
<reference evidence="2 3" key="1">
    <citation type="submission" date="2018-06" db="EMBL/GenBank/DDBJ databases">
        <title>Comparative genomics reveals the genomic features of Rhizophagus irregularis, R. cerebriforme, R. diaphanum and Gigaspora rosea, and their symbiotic lifestyle signature.</title>
        <authorList>
            <person name="Morin E."/>
            <person name="San Clemente H."/>
            <person name="Chen E.C.H."/>
            <person name="De La Providencia I."/>
            <person name="Hainaut M."/>
            <person name="Kuo A."/>
            <person name="Kohler A."/>
            <person name="Murat C."/>
            <person name="Tang N."/>
            <person name="Roy S."/>
            <person name="Loubradou J."/>
            <person name="Henrissat B."/>
            <person name="Grigoriev I.V."/>
            <person name="Corradi N."/>
            <person name="Roux C."/>
            <person name="Martin F.M."/>
        </authorList>
    </citation>
    <scope>NUCLEOTIDE SEQUENCE [LARGE SCALE GENOMIC DNA]</scope>
    <source>
        <strain evidence="2 3">DAOM 227022</strain>
    </source>
</reference>
<comment type="caution">
    <text evidence="2">The sequence shown here is derived from an EMBL/GenBank/DDBJ whole genome shotgun (WGS) entry which is preliminary data.</text>
</comment>
<protein>
    <recommendedName>
        <fullName evidence="1">BACK domain-containing protein</fullName>
    </recommendedName>
</protein>
<dbReference type="OrthoDB" id="6359816at2759"/>
<dbReference type="Proteomes" id="UP000265703">
    <property type="component" value="Unassembled WGS sequence"/>
</dbReference>
<evidence type="ECO:0000313" key="2">
    <source>
        <dbReference type="EMBL" id="RIA82320.1"/>
    </source>
</evidence>
<name>A0A397S7J5_9GLOM</name>
<dbReference type="InterPro" id="IPR011705">
    <property type="entry name" value="BACK"/>
</dbReference>
<dbReference type="Pfam" id="PF07707">
    <property type="entry name" value="BACK"/>
    <property type="match status" value="1"/>
</dbReference>
<dbReference type="EMBL" id="QKYT01000678">
    <property type="protein sequence ID" value="RIA82320.1"/>
    <property type="molecule type" value="Genomic_DNA"/>
</dbReference>
<dbReference type="AlphaFoldDB" id="A0A397S7J5"/>